<feature type="transmembrane region" description="Helical" evidence="1">
    <location>
        <begin position="144"/>
        <end position="167"/>
    </location>
</feature>
<keyword evidence="1" id="KW-0472">Membrane</keyword>
<keyword evidence="1" id="KW-0812">Transmembrane</keyword>
<keyword evidence="3" id="KW-1185">Reference proteome</keyword>
<feature type="transmembrane region" description="Helical" evidence="1">
    <location>
        <begin position="46"/>
        <end position="63"/>
    </location>
</feature>
<accession>A0ABR8JI74</accession>
<proteinExistence type="predicted"/>
<keyword evidence="1" id="KW-1133">Transmembrane helix</keyword>
<reference evidence="2 3" key="1">
    <citation type="submission" date="2020-09" db="EMBL/GenBank/DDBJ databases">
        <authorList>
            <person name="Kim M.K."/>
        </authorList>
    </citation>
    <scope>NUCLEOTIDE SEQUENCE [LARGE SCALE GENOMIC DNA]</scope>
    <source>
        <strain evidence="2 3">BT646</strain>
    </source>
</reference>
<dbReference type="InterPro" id="IPR025250">
    <property type="entry name" value="DUF4199"/>
</dbReference>
<name>A0ABR8JI74_9BACT</name>
<dbReference type="Proteomes" id="UP000642468">
    <property type="component" value="Unassembled WGS sequence"/>
</dbReference>
<evidence type="ECO:0000313" key="3">
    <source>
        <dbReference type="Proteomes" id="UP000642468"/>
    </source>
</evidence>
<comment type="caution">
    <text evidence="2">The sequence shown here is derived from an EMBL/GenBank/DDBJ whole genome shotgun (WGS) entry which is preliminary data.</text>
</comment>
<gene>
    <name evidence="2" type="ORF">IC231_16040</name>
</gene>
<dbReference type="RefSeq" id="WP_190785497.1">
    <property type="nucleotide sequence ID" value="NZ_JACWZZ010000003.1"/>
</dbReference>
<organism evidence="2 3">
    <name type="scientific">Hymenobacter duratus</name>
    <dbReference type="NCBI Taxonomy" id="2771356"/>
    <lineage>
        <taxon>Bacteria</taxon>
        <taxon>Pseudomonadati</taxon>
        <taxon>Bacteroidota</taxon>
        <taxon>Cytophagia</taxon>
        <taxon>Cytophagales</taxon>
        <taxon>Hymenobacteraceae</taxon>
        <taxon>Hymenobacter</taxon>
    </lineage>
</organism>
<evidence type="ECO:0000313" key="2">
    <source>
        <dbReference type="EMBL" id="MBD2716557.1"/>
    </source>
</evidence>
<dbReference type="Gene3D" id="1.10.1760.20">
    <property type="match status" value="1"/>
</dbReference>
<sequence length="176" mass="19267">MENTTTPATATPSSVAIRYGLIVGLISTIISFALSMAELDQTPAKWLTTIVLLVGIWMAHTNFKQQNSGFMTYGQGITIGTLLSLVVAIISLIYTYVYVNFLDTNFAARILDKTRADMEARGNMSDAQIEQAMSWTAKFVDGPLMLAFVVIFVVLTGFLASLLISAITKNPRPEFE</sequence>
<feature type="transmembrane region" description="Helical" evidence="1">
    <location>
        <begin position="75"/>
        <end position="99"/>
    </location>
</feature>
<evidence type="ECO:0000256" key="1">
    <source>
        <dbReference type="SAM" id="Phobius"/>
    </source>
</evidence>
<protein>
    <submittedName>
        <fullName evidence="2">DUF4199 domain-containing protein</fullName>
    </submittedName>
</protein>
<feature type="transmembrane region" description="Helical" evidence="1">
    <location>
        <begin position="16"/>
        <end position="34"/>
    </location>
</feature>
<dbReference type="Pfam" id="PF13858">
    <property type="entry name" value="DUF4199"/>
    <property type="match status" value="1"/>
</dbReference>
<dbReference type="EMBL" id="JACWZZ010000003">
    <property type="protein sequence ID" value="MBD2716557.1"/>
    <property type="molecule type" value="Genomic_DNA"/>
</dbReference>